<name>A0A0H1BJD6_9EURO</name>
<feature type="region of interest" description="Disordered" evidence="6">
    <location>
        <begin position="409"/>
        <end position="514"/>
    </location>
</feature>
<dbReference type="InterPro" id="IPR037185">
    <property type="entry name" value="EmrE-like"/>
</dbReference>
<feature type="compositionally biased region" description="Basic and acidic residues" evidence="6">
    <location>
        <begin position="621"/>
        <end position="632"/>
    </location>
</feature>
<dbReference type="AlphaFoldDB" id="A0A0H1BJD6"/>
<dbReference type="InterPro" id="IPR008521">
    <property type="entry name" value="Mg_trans_NIPA"/>
</dbReference>
<evidence type="ECO:0000313" key="8">
    <source>
        <dbReference type="EMBL" id="KLJ11228.1"/>
    </source>
</evidence>
<keyword evidence="4 7" id="KW-1133">Transmembrane helix</keyword>
<feature type="compositionally biased region" description="Low complexity" evidence="6">
    <location>
        <begin position="831"/>
        <end position="842"/>
    </location>
</feature>
<evidence type="ECO:0000256" key="3">
    <source>
        <dbReference type="ARBA" id="ARBA00022824"/>
    </source>
</evidence>
<dbReference type="Gene3D" id="1.10.3730.20">
    <property type="match status" value="1"/>
</dbReference>
<evidence type="ECO:0000256" key="1">
    <source>
        <dbReference type="ARBA" id="ARBA00004477"/>
    </source>
</evidence>
<reference evidence="9" key="1">
    <citation type="journal article" date="2015" name="PLoS Genet.">
        <title>The dynamic genome and transcriptome of the human fungal pathogen Blastomyces and close relative Emmonsia.</title>
        <authorList>
            <person name="Munoz J.F."/>
            <person name="Gauthier G.M."/>
            <person name="Desjardins C.A."/>
            <person name="Gallo J.E."/>
            <person name="Holder J."/>
            <person name="Sullivan T.D."/>
            <person name="Marty A.J."/>
            <person name="Carmen J.C."/>
            <person name="Chen Z."/>
            <person name="Ding L."/>
            <person name="Gujja S."/>
            <person name="Magrini V."/>
            <person name="Misas E."/>
            <person name="Mitreva M."/>
            <person name="Priest M."/>
            <person name="Saif S."/>
            <person name="Whiston E.A."/>
            <person name="Young S."/>
            <person name="Zeng Q."/>
            <person name="Goldman W.E."/>
            <person name="Mardis E.R."/>
            <person name="Taylor J.W."/>
            <person name="McEwen J.G."/>
            <person name="Clay O.K."/>
            <person name="Klein B.S."/>
            <person name="Cuomo C.A."/>
        </authorList>
    </citation>
    <scope>NUCLEOTIDE SEQUENCE [LARGE SCALE GENOMIC DNA]</scope>
    <source>
        <strain evidence="9">UAMH 139</strain>
    </source>
</reference>
<comment type="subcellular location">
    <subcellularLocation>
        <location evidence="1">Endoplasmic reticulum membrane</location>
        <topology evidence="1">Multi-pass membrane protein</topology>
    </subcellularLocation>
</comment>
<dbReference type="PANTHER" id="PTHR12570">
    <property type="match status" value="1"/>
</dbReference>
<feature type="transmembrane region" description="Helical" evidence="7">
    <location>
        <begin position="31"/>
        <end position="50"/>
    </location>
</feature>
<feature type="compositionally biased region" description="Polar residues" evidence="6">
    <location>
        <begin position="590"/>
        <end position="600"/>
    </location>
</feature>
<dbReference type="Proteomes" id="UP000053573">
    <property type="component" value="Unassembled WGS sequence"/>
</dbReference>
<dbReference type="OrthoDB" id="6428174at2759"/>
<keyword evidence="2 7" id="KW-0812">Transmembrane</keyword>
<feature type="transmembrane region" description="Helical" evidence="7">
    <location>
        <begin position="235"/>
        <end position="255"/>
    </location>
</feature>
<evidence type="ECO:0008006" key="10">
    <source>
        <dbReference type="Google" id="ProtNLM"/>
    </source>
</evidence>
<sequence>MLDSADVHSIYARSGSDALAGPGGRPPAFKAVGISLAVGSGLFIGVSFVVKKVGLLKANAKYNENPGEGMGYLKVWWWWAGMTLMIIGEIFNFVAYAFVDAILVTPLGALSVVVTTILSAIFLKERLSFVGKVGCFNCIIGSVIIAMNAPTQSSVATIQDMQRFVIAPGFLTWAGLIIVGCTFIALWAGPRYGNKSMFVYISICSLVGGLSVVATQGLGAAIISQIQGISQFKEWFLYVLLVFVIGTLLTEIIYLNKALNIFNAALVTPTYYVFFTSATIITSAILFQGFKGTAISITTIVMGFLQICSGVVLLQLSKSAKDVPDAAIFKGDLDQVREVAEQEQPETEPKADAIRGTAAIIRRISGARQRMEEDEARRYYEERRLDELEPPREGEVIEWDGLRRRRTIVGDSPLSTPSRRATNRHPPLGMSKFPDFVDEELPQHRPSTKGSSKSSFFARSRTSSGLHPHWRPNHSSQGMHGAMPPVLTTITSETDEKSGSHAGMTEAQPSGSLGEAFQHNHRRNRSGTAQTVQWANSVKSGGSSNPHSPNRSSTLPPNSPHHGPSRQFSFHNLFNRRMSNEPPHNGGGSRNMSENPTSPGNRLFGFGHLSSRNHHHHHHHQSEQKRSMMRDGTEEETLGLVKGDNAQLKGQPQLHDSSPSPTPTTPTFDKEAIQNDMLQVNYQQRPSRSPSSSTVSSTESSTEYKPRHARVPSRDKEEEAAATASSSKYPNARHHHRRSSPPPSAQLPKYDEAVADTKPPSPPPHSHSTPHLPSHSTTFPTTATTTTTAAQHRQHHPPHHPLPALPTESHSRHPYAFPNTPERSLPPASTPPSSSSRTAPAAHIPSLPPPQLIPLPASSTTSLASSLSAENERRERRERRMRQGRRGSSVAAASVGAAEQGRDNDYDDK</sequence>
<evidence type="ECO:0000256" key="5">
    <source>
        <dbReference type="ARBA" id="ARBA00023136"/>
    </source>
</evidence>
<dbReference type="GO" id="GO:0016020">
    <property type="term" value="C:membrane"/>
    <property type="evidence" value="ECO:0007669"/>
    <property type="project" value="UniProtKB-SubCell"/>
</dbReference>
<feature type="compositionally biased region" description="Low complexity" evidence="6">
    <location>
        <begin position="766"/>
        <end position="791"/>
    </location>
</feature>
<feature type="compositionally biased region" description="Low complexity" evidence="6">
    <location>
        <begin position="854"/>
        <end position="869"/>
    </location>
</feature>
<organism evidence="8 9">
    <name type="scientific">Blastomyces silverae</name>
    <dbReference type="NCBI Taxonomy" id="2060906"/>
    <lineage>
        <taxon>Eukaryota</taxon>
        <taxon>Fungi</taxon>
        <taxon>Dikarya</taxon>
        <taxon>Ascomycota</taxon>
        <taxon>Pezizomycotina</taxon>
        <taxon>Eurotiomycetes</taxon>
        <taxon>Eurotiomycetidae</taxon>
        <taxon>Onygenales</taxon>
        <taxon>Ajellomycetaceae</taxon>
        <taxon>Blastomyces</taxon>
    </lineage>
</organism>
<evidence type="ECO:0000256" key="6">
    <source>
        <dbReference type="SAM" id="MobiDB-lite"/>
    </source>
</evidence>
<dbReference type="SUPFAM" id="SSF103481">
    <property type="entry name" value="Multidrug resistance efflux transporter EmrE"/>
    <property type="match status" value="1"/>
</dbReference>
<feature type="transmembrane region" description="Helical" evidence="7">
    <location>
        <begin position="170"/>
        <end position="188"/>
    </location>
</feature>
<feature type="compositionally biased region" description="Basic residues" evidence="6">
    <location>
        <begin position="611"/>
        <end position="620"/>
    </location>
</feature>
<feature type="compositionally biased region" description="Basic residues" evidence="6">
    <location>
        <begin position="876"/>
        <end position="885"/>
    </location>
</feature>
<feature type="compositionally biased region" description="Polar residues" evidence="6">
    <location>
        <begin position="448"/>
        <end position="465"/>
    </location>
</feature>
<proteinExistence type="predicted"/>
<dbReference type="Pfam" id="PF05653">
    <property type="entry name" value="Mg_trans_NIPA"/>
    <property type="match status" value="1"/>
</dbReference>
<feature type="region of interest" description="Disordered" evidence="6">
    <location>
        <begin position="537"/>
        <end position="909"/>
    </location>
</feature>
<feature type="compositionally biased region" description="Basic and acidic residues" evidence="6">
    <location>
        <begin position="900"/>
        <end position="909"/>
    </location>
</feature>
<dbReference type="PANTHER" id="PTHR12570:SF92">
    <property type="entry name" value="SPICHTHYIN, ISOFORM B"/>
    <property type="match status" value="1"/>
</dbReference>
<feature type="transmembrane region" description="Helical" evidence="7">
    <location>
        <begin position="261"/>
        <end position="287"/>
    </location>
</feature>
<keyword evidence="9" id="KW-1185">Reference proteome</keyword>
<evidence type="ECO:0000256" key="7">
    <source>
        <dbReference type="SAM" id="Phobius"/>
    </source>
</evidence>
<feature type="transmembrane region" description="Helical" evidence="7">
    <location>
        <begin position="76"/>
        <end position="95"/>
    </location>
</feature>
<evidence type="ECO:0000256" key="4">
    <source>
        <dbReference type="ARBA" id="ARBA00022989"/>
    </source>
</evidence>
<dbReference type="EMBL" id="LDEV01001683">
    <property type="protein sequence ID" value="KLJ11228.1"/>
    <property type="molecule type" value="Genomic_DNA"/>
</dbReference>
<comment type="caution">
    <text evidence="8">The sequence shown here is derived from an EMBL/GenBank/DDBJ whole genome shotgun (WGS) entry which is preliminary data.</text>
</comment>
<feature type="compositionally biased region" description="Polar residues" evidence="6">
    <location>
        <begin position="537"/>
        <end position="556"/>
    </location>
</feature>
<evidence type="ECO:0000256" key="2">
    <source>
        <dbReference type="ARBA" id="ARBA00022692"/>
    </source>
</evidence>
<gene>
    <name evidence="8" type="ORF">EMPG_13484</name>
</gene>
<accession>A0A0H1BJD6</accession>
<feature type="compositionally biased region" description="Low complexity" evidence="6">
    <location>
        <begin position="886"/>
        <end position="898"/>
    </location>
</feature>
<evidence type="ECO:0000313" key="9">
    <source>
        <dbReference type="Proteomes" id="UP000053573"/>
    </source>
</evidence>
<keyword evidence="5 7" id="KW-0472">Membrane</keyword>
<feature type="compositionally biased region" description="Low complexity" evidence="6">
    <location>
        <begin position="685"/>
        <end position="701"/>
    </location>
</feature>
<feature type="compositionally biased region" description="Basic and acidic residues" evidence="6">
    <location>
        <begin position="702"/>
        <end position="719"/>
    </location>
</feature>
<feature type="transmembrane region" description="Helical" evidence="7">
    <location>
        <begin position="294"/>
        <end position="314"/>
    </location>
</feature>
<dbReference type="GO" id="GO:0015095">
    <property type="term" value="F:magnesium ion transmembrane transporter activity"/>
    <property type="evidence" value="ECO:0007669"/>
    <property type="project" value="InterPro"/>
</dbReference>
<protein>
    <recommendedName>
        <fullName evidence="10">Magnesium transporter NIPA</fullName>
    </recommendedName>
</protein>
<feature type="transmembrane region" description="Helical" evidence="7">
    <location>
        <begin position="102"/>
        <end position="123"/>
    </location>
</feature>
<feature type="transmembrane region" description="Helical" evidence="7">
    <location>
        <begin position="200"/>
        <end position="223"/>
    </location>
</feature>
<keyword evidence="3" id="KW-0256">Endoplasmic reticulum</keyword>